<evidence type="ECO:0000256" key="7">
    <source>
        <dbReference type="ARBA" id="ARBA00023136"/>
    </source>
</evidence>
<evidence type="ECO:0000256" key="6">
    <source>
        <dbReference type="ARBA" id="ARBA00022989"/>
    </source>
</evidence>
<dbReference type="GO" id="GO:0008360">
    <property type="term" value="P:regulation of cell shape"/>
    <property type="evidence" value="ECO:0007669"/>
    <property type="project" value="UniProtKB-KW"/>
</dbReference>
<name>A0A5M8P2B0_9BACT</name>
<organism evidence="9 10">
    <name type="scientific">Candidatus Ordinivivax streblomastigis</name>
    <dbReference type="NCBI Taxonomy" id="2540710"/>
    <lineage>
        <taxon>Bacteria</taxon>
        <taxon>Pseudomonadati</taxon>
        <taxon>Bacteroidota</taxon>
        <taxon>Bacteroidia</taxon>
        <taxon>Bacteroidales</taxon>
        <taxon>Candidatus Ordinivivax</taxon>
    </lineage>
</organism>
<evidence type="ECO:0000256" key="5">
    <source>
        <dbReference type="ARBA" id="ARBA00022960"/>
    </source>
</evidence>
<evidence type="ECO:0000256" key="4">
    <source>
        <dbReference type="ARBA" id="ARBA00022692"/>
    </source>
</evidence>
<evidence type="ECO:0000256" key="2">
    <source>
        <dbReference type="ARBA" id="ARBA00007776"/>
    </source>
</evidence>
<dbReference type="NCBIfam" id="TIGR03426">
    <property type="entry name" value="shape_MreD"/>
    <property type="match status" value="1"/>
</dbReference>
<protein>
    <submittedName>
        <fullName evidence="9">Uncharacterized protein</fullName>
    </submittedName>
</protein>
<dbReference type="InterPro" id="IPR007227">
    <property type="entry name" value="Cell_shape_determining_MreD"/>
</dbReference>
<keyword evidence="4 8" id="KW-0812">Transmembrane</keyword>
<keyword evidence="5" id="KW-0133">Cell shape</keyword>
<keyword evidence="7 8" id="KW-0472">Membrane</keyword>
<gene>
    <name evidence="9" type="ORF">EZS26_001112</name>
</gene>
<evidence type="ECO:0000256" key="8">
    <source>
        <dbReference type="SAM" id="Phobius"/>
    </source>
</evidence>
<accession>A0A5M8P2B0</accession>
<keyword evidence="6 8" id="KW-1133">Transmembrane helix</keyword>
<feature type="transmembrane region" description="Helical" evidence="8">
    <location>
        <begin position="142"/>
        <end position="160"/>
    </location>
</feature>
<dbReference type="Proteomes" id="UP000324575">
    <property type="component" value="Unassembled WGS sequence"/>
</dbReference>
<evidence type="ECO:0000313" key="10">
    <source>
        <dbReference type="Proteomes" id="UP000324575"/>
    </source>
</evidence>
<evidence type="ECO:0000256" key="3">
    <source>
        <dbReference type="ARBA" id="ARBA00022475"/>
    </source>
</evidence>
<keyword evidence="3" id="KW-1003">Cell membrane</keyword>
<evidence type="ECO:0000256" key="1">
    <source>
        <dbReference type="ARBA" id="ARBA00004651"/>
    </source>
</evidence>
<sequence>MLRSGIGLILLFIALVFLQVSLFDKIHIFGYATPMLSIYFIIKMPGQTNQNQVLLVSAFLGLCIDIFTGILGINMLACVVTAFNRPFFLKLFAPKDTHGAYTPSFLSFGNVMFIQFAVWMTLLHHILVFAIESFSLFDPLGLFIRIVSSVTLTVLLIAACESFHFDAGK</sequence>
<feature type="transmembrane region" description="Helical" evidence="8">
    <location>
        <begin position="53"/>
        <end position="83"/>
    </location>
</feature>
<comment type="similarity">
    <text evidence="2">Belongs to the MreD family.</text>
</comment>
<proteinExistence type="inferred from homology"/>
<dbReference type="EMBL" id="SNRX01000006">
    <property type="protein sequence ID" value="KAA6302605.1"/>
    <property type="molecule type" value="Genomic_DNA"/>
</dbReference>
<dbReference type="AlphaFoldDB" id="A0A5M8P2B0"/>
<reference evidence="9 10" key="1">
    <citation type="submission" date="2019-03" db="EMBL/GenBank/DDBJ databases">
        <title>Single cell metagenomics reveals metabolic interactions within the superorganism composed of flagellate Streblomastix strix and complex community of Bacteroidetes bacteria on its surface.</title>
        <authorList>
            <person name="Treitli S.C."/>
            <person name="Kolisko M."/>
            <person name="Husnik F."/>
            <person name="Keeling P."/>
            <person name="Hampl V."/>
        </authorList>
    </citation>
    <scope>NUCLEOTIDE SEQUENCE [LARGE SCALE GENOMIC DNA]</scope>
    <source>
        <strain evidence="9">St1</strain>
    </source>
</reference>
<comment type="caution">
    <text evidence="9">The sequence shown here is derived from an EMBL/GenBank/DDBJ whole genome shotgun (WGS) entry which is preliminary data.</text>
</comment>
<feature type="transmembrane region" description="Helical" evidence="8">
    <location>
        <begin position="104"/>
        <end position="130"/>
    </location>
</feature>
<dbReference type="GO" id="GO:0005886">
    <property type="term" value="C:plasma membrane"/>
    <property type="evidence" value="ECO:0007669"/>
    <property type="project" value="UniProtKB-SubCell"/>
</dbReference>
<comment type="subcellular location">
    <subcellularLocation>
        <location evidence="1">Cell membrane</location>
        <topology evidence="1">Multi-pass membrane protein</topology>
    </subcellularLocation>
</comment>
<evidence type="ECO:0000313" key="9">
    <source>
        <dbReference type="EMBL" id="KAA6302605.1"/>
    </source>
</evidence>